<keyword evidence="2" id="KW-0418">Kinase</keyword>
<name>A0A2P2MT11_RHIMU</name>
<protein>
    <submittedName>
        <fullName evidence="2">Putative leucine-rich repeat receptor-like serine/threonine-protein kinase At3g14840</fullName>
    </submittedName>
</protein>
<evidence type="ECO:0000313" key="2">
    <source>
        <dbReference type="EMBL" id="MBX33331.1"/>
    </source>
</evidence>
<accession>A0A2P2MT11</accession>
<sequence length="114" mass="12883">MDLVDPRLGSEFNKEEVVRMINVALLCTNPSPALRPTMSAVLSMLEGQAAVRELATDLSIYGDGMWFMALRNQFDESMKQRESESCSQPLISLCGGENYLVELCREFGDCIWRR</sequence>
<dbReference type="AlphaFoldDB" id="A0A2P2MT11"/>
<dbReference type="GO" id="GO:0016301">
    <property type="term" value="F:kinase activity"/>
    <property type="evidence" value="ECO:0007669"/>
    <property type="project" value="UniProtKB-KW"/>
</dbReference>
<evidence type="ECO:0000256" key="1">
    <source>
        <dbReference type="ARBA" id="ARBA00004479"/>
    </source>
</evidence>
<organism evidence="2">
    <name type="scientific">Rhizophora mucronata</name>
    <name type="common">Asiatic mangrove</name>
    <dbReference type="NCBI Taxonomy" id="61149"/>
    <lineage>
        <taxon>Eukaryota</taxon>
        <taxon>Viridiplantae</taxon>
        <taxon>Streptophyta</taxon>
        <taxon>Embryophyta</taxon>
        <taxon>Tracheophyta</taxon>
        <taxon>Spermatophyta</taxon>
        <taxon>Magnoliopsida</taxon>
        <taxon>eudicotyledons</taxon>
        <taxon>Gunneridae</taxon>
        <taxon>Pentapetalae</taxon>
        <taxon>rosids</taxon>
        <taxon>fabids</taxon>
        <taxon>Malpighiales</taxon>
        <taxon>Rhizophoraceae</taxon>
        <taxon>Rhizophora</taxon>
    </lineage>
</organism>
<keyword evidence="2" id="KW-0808">Transferase</keyword>
<keyword evidence="2" id="KW-0675">Receptor</keyword>
<dbReference type="EMBL" id="GGEC01052847">
    <property type="protein sequence ID" value="MBX33331.1"/>
    <property type="molecule type" value="Transcribed_RNA"/>
</dbReference>
<dbReference type="PANTHER" id="PTHR48006:SF81">
    <property type="entry name" value="PROTEIN KINASE DOMAIN-CONTAINING PROTEIN"/>
    <property type="match status" value="1"/>
</dbReference>
<dbReference type="PANTHER" id="PTHR48006">
    <property type="entry name" value="LEUCINE-RICH REPEAT-CONTAINING PROTEIN DDB_G0281931-RELATED"/>
    <property type="match status" value="1"/>
</dbReference>
<comment type="subcellular location">
    <subcellularLocation>
        <location evidence="1">Membrane</location>
        <topology evidence="1">Single-pass type I membrane protein</topology>
    </subcellularLocation>
</comment>
<dbReference type="Gene3D" id="1.10.510.10">
    <property type="entry name" value="Transferase(Phosphotransferase) domain 1"/>
    <property type="match status" value="1"/>
</dbReference>
<proteinExistence type="predicted"/>
<dbReference type="InterPro" id="IPR051824">
    <property type="entry name" value="LRR_Rcpt-Like_S/T_Kinase"/>
</dbReference>
<reference evidence="2" key="1">
    <citation type="submission" date="2018-02" db="EMBL/GenBank/DDBJ databases">
        <title>Rhizophora mucronata_Transcriptome.</title>
        <authorList>
            <person name="Meera S.P."/>
            <person name="Sreeshan A."/>
            <person name="Augustine A."/>
        </authorList>
    </citation>
    <scope>NUCLEOTIDE SEQUENCE</scope>
    <source>
        <tissue evidence="2">Leaf</tissue>
    </source>
</reference>
<dbReference type="GO" id="GO:0016020">
    <property type="term" value="C:membrane"/>
    <property type="evidence" value="ECO:0007669"/>
    <property type="project" value="UniProtKB-SubCell"/>
</dbReference>